<evidence type="ECO:0000313" key="2">
    <source>
        <dbReference type="Proteomes" id="UP000006281"/>
    </source>
</evidence>
<dbReference type="eggNOG" id="ENOG502ZKU2">
    <property type="taxonomic scope" value="Bacteria"/>
</dbReference>
<proteinExistence type="predicted"/>
<dbReference type="KEGG" id="sesp:BN6_33280"/>
<evidence type="ECO:0000313" key="1">
    <source>
        <dbReference type="EMBL" id="CCH30631.1"/>
    </source>
</evidence>
<dbReference type="HOGENOM" id="CLU_1702977_0_0_11"/>
<dbReference type="STRING" id="1179773.BN6_33280"/>
<dbReference type="AlphaFoldDB" id="K0JX65"/>
<gene>
    <name evidence="1" type="ordered locus">BN6_33280</name>
</gene>
<reference evidence="1 2" key="1">
    <citation type="journal article" date="2012" name="BMC Genomics">
        <title>Complete genome sequence of Saccharothrix espanaensis DSM 44229T and comparison to the other completely sequenced Pseudonocardiaceae.</title>
        <authorList>
            <person name="Strobel T."/>
            <person name="Al-Dilaimi A."/>
            <person name="Blom J."/>
            <person name="Gessner A."/>
            <person name="Kalinowski J."/>
            <person name="Luzhetska M."/>
            <person name="Puhler A."/>
            <person name="Szczepanowski R."/>
            <person name="Bechthold A."/>
            <person name="Ruckert C."/>
        </authorList>
    </citation>
    <scope>NUCLEOTIDE SEQUENCE [LARGE SCALE GENOMIC DNA]</scope>
    <source>
        <strain evidence="2">ATCC 51144 / DSM 44229 / JCM 9112 / NBRC 15066 / NRRL 15764</strain>
    </source>
</reference>
<dbReference type="Proteomes" id="UP000006281">
    <property type="component" value="Chromosome"/>
</dbReference>
<sequence length="154" mass="17063">MVRRNDLVSSWVVDLEPVLGSEVHDPLVRPWLEEVFDRHGSAPAWYVEELAAQRRQELVAELVPLVLDQAEAALGHRPEMPAEDNTVGHDQVWAVAREPALVSIADAVQSLIASRDSVVWPVCPQHRVGQHPELRDGIAVWVCQAGGHLVDRIG</sequence>
<accession>K0JX65</accession>
<dbReference type="EMBL" id="HE804045">
    <property type="protein sequence ID" value="CCH30631.1"/>
    <property type="molecule type" value="Genomic_DNA"/>
</dbReference>
<name>K0JX65_SACES</name>
<protein>
    <submittedName>
        <fullName evidence="1">Uncharacterized protein</fullName>
    </submittedName>
</protein>
<keyword evidence="2" id="KW-1185">Reference proteome</keyword>
<organism evidence="1 2">
    <name type="scientific">Saccharothrix espanaensis (strain ATCC 51144 / DSM 44229 / JCM 9112 / NBRC 15066 / NRRL 15764)</name>
    <dbReference type="NCBI Taxonomy" id="1179773"/>
    <lineage>
        <taxon>Bacteria</taxon>
        <taxon>Bacillati</taxon>
        <taxon>Actinomycetota</taxon>
        <taxon>Actinomycetes</taxon>
        <taxon>Pseudonocardiales</taxon>
        <taxon>Pseudonocardiaceae</taxon>
        <taxon>Saccharothrix</taxon>
    </lineage>
</organism>